<evidence type="ECO:0000313" key="1">
    <source>
        <dbReference type="EMBL" id="QDR83277.1"/>
    </source>
</evidence>
<organism evidence="1 2">
    <name type="scientific">Sporomusa termitida</name>
    <dbReference type="NCBI Taxonomy" id="2377"/>
    <lineage>
        <taxon>Bacteria</taxon>
        <taxon>Bacillati</taxon>
        <taxon>Bacillota</taxon>
        <taxon>Negativicutes</taxon>
        <taxon>Selenomonadales</taxon>
        <taxon>Sporomusaceae</taxon>
        <taxon>Sporomusa</taxon>
    </lineage>
</organism>
<gene>
    <name evidence="1" type="ORF">SPTER_47590</name>
</gene>
<protein>
    <submittedName>
        <fullName evidence="1">Uncharacterized protein</fullName>
    </submittedName>
</protein>
<keyword evidence="2" id="KW-1185">Reference proteome</keyword>
<name>A0A517E0Z1_9FIRM</name>
<dbReference type="EMBL" id="CP036259">
    <property type="protein sequence ID" value="QDR83277.1"/>
    <property type="molecule type" value="Genomic_DNA"/>
</dbReference>
<dbReference type="OrthoDB" id="1683208at2"/>
<dbReference type="Proteomes" id="UP000320776">
    <property type="component" value="Chromosome"/>
</dbReference>
<reference evidence="1 2" key="1">
    <citation type="submission" date="2019-02" db="EMBL/GenBank/DDBJ databases">
        <title>Closed genome of Sporomusa termitida DSM 4440.</title>
        <authorList>
            <person name="Poehlein A."/>
            <person name="Daniel R."/>
        </authorList>
    </citation>
    <scope>NUCLEOTIDE SEQUENCE [LARGE SCALE GENOMIC DNA]</scope>
    <source>
        <strain evidence="1 2">DSM 4440</strain>
    </source>
</reference>
<dbReference type="AlphaFoldDB" id="A0A517E0Z1"/>
<proteinExistence type="predicted"/>
<dbReference type="RefSeq" id="WP_144352575.1">
    <property type="nucleotide sequence ID" value="NZ_CP036259.1"/>
</dbReference>
<evidence type="ECO:0000313" key="2">
    <source>
        <dbReference type="Proteomes" id="UP000320776"/>
    </source>
</evidence>
<sequence>MKSYKKHPHWKCDDDKCGCNEKYDKCDMDDCQDMDMSCGTPQMKCQTTKECVKTYKCYYKLYRICTYRLFKLCPHCGFEFDYHEHRGGCPKCR</sequence>
<dbReference type="KEGG" id="sted:SPTER_47590"/>
<accession>A0A517E0Z1</accession>